<dbReference type="Gene3D" id="3.40.640.10">
    <property type="entry name" value="Type I PLP-dependent aspartate aminotransferase-like (Major domain)"/>
    <property type="match status" value="1"/>
</dbReference>
<dbReference type="EMBL" id="QGKV02000297">
    <property type="protein sequence ID" value="KAF3606444.1"/>
    <property type="molecule type" value="Genomic_DNA"/>
</dbReference>
<dbReference type="SUPFAM" id="SSF53383">
    <property type="entry name" value="PLP-dependent transferases"/>
    <property type="match status" value="1"/>
</dbReference>
<keyword evidence="4" id="KW-1185">Reference proteome</keyword>
<dbReference type="InterPro" id="IPR015424">
    <property type="entry name" value="PyrdxlP-dep_Trfase"/>
</dbReference>
<evidence type="ECO:0000256" key="1">
    <source>
        <dbReference type="ARBA" id="ARBA00022576"/>
    </source>
</evidence>
<evidence type="ECO:0000313" key="3">
    <source>
        <dbReference type="EMBL" id="KAF3606444.1"/>
    </source>
</evidence>
<name>A0ABQ7ES87_BRACR</name>
<comment type="caution">
    <text evidence="3">The sequence shown here is derived from an EMBL/GenBank/DDBJ whole genome shotgun (WGS) entry which is preliminary data.</text>
</comment>
<proteinExistence type="predicted"/>
<protein>
    <submittedName>
        <fullName evidence="3">Uncharacterized protein</fullName>
    </submittedName>
</protein>
<accession>A0ABQ7ES87</accession>
<keyword evidence="2" id="KW-0808">Transferase</keyword>
<keyword evidence="1" id="KW-0032">Aminotransferase</keyword>
<organism evidence="3 4">
    <name type="scientific">Brassica cretica</name>
    <name type="common">Mustard</name>
    <dbReference type="NCBI Taxonomy" id="69181"/>
    <lineage>
        <taxon>Eukaryota</taxon>
        <taxon>Viridiplantae</taxon>
        <taxon>Streptophyta</taxon>
        <taxon>Embryophyta</taxon>
        <taxon>Tracheophyta</taxon>
        <taxon>Spermatophyta</taxon>
        <taxon>Magnoliopsida</taxon>
        <taxon>eudicotyledons</taxon>
        <taxon>Gunneridae</taxon>
        <taxon>Pentapetalae</taxon>
        <taxon>rosids</taxon>
        <taxon>malvids</taxon>
        <taxon>Brassicales</taxon>
        <taxon>Brassicaceae</taxon>
        <taxon>Brassiceae</taxon>
        <taxon>Brassica</taxon>
    </lineage>
</organism>
<dbReference type="InterPro" id="IPR005814">
    <property type="entry name" value="Aminotrans_3"/>
</dbReference>
<evidence type="ECO:0000313" key="4">
    <source>
        <dbReference type="Proteomes" id="UP000266723"/>
    </source>
</evidence>
<sequence>MSFVYFPSKGETEEEPSTRLAKNLEDLIIKEGPETIGDFIAKPVMGAGGVIPPPATYFEKIQAVVKKYDILFIADERNIPEHVARVAPWFQDGLKAFAKISPIIGELIDIYGKPLKATEERVKELKAQ</sequence>
<gene>
    <name evidence="3" type="ORF">DY000_02049284</name>
</gene>
<dbReference type="Proteomes" id="UP000266723">
    <property type="component" value="Unassembled WGS sequence"/>
</dbReference>
<evidence type="ECO:0000256" key="2">
    <source>
        <dbReference type="ARBA" id="ARBA00022679"/>
    </source>
</evidence>
<dbReference type="PANTHER" id="PTHR42684:SF3">
    <property type="entry name" value="ADENOSYLMETHIONINE-8-AMINO-7-OXONONANOATE AMINOTRANSFERASE"/>
    <property type="match status" value="1"/>
</dbReference>
<dbReference type="Pfam" id="PF00202">
    <property type="entry name" value="Aminotran_3"/>
    <property type="match status" value="1"/>
</dbReference>
<dbReference type="PANTHER" id="PTHR42684">
    <property type="entry name" value="ADENOSYLMETHIONINE-8-AMINO-7-OXONONANOATE AMINOTRANSFERASE"/>
    <property type="match status" value="1"/>
</dbReference>
<reference evidence="3 4" key="1">
    <citation type="journal article" date="2020" name="BMC Genomics">
        <title>Intraspecific diversification of the crop wild relative Brassica cretica Lam. using demographic model selection.</title>
        <authorList>
            <person name="Kioukis A."/>
            <person name="Michalopoulou V.A."/>
            <person name="Briers L."/>
            <person name="Pirintsos S."/>
            <person name="Studholme D.J."/>
            <person name="Pavlidis P."/>
            <person name="Sarris P.F."/>
        </authorList>
    </citation>
    <scope>NUCLEOTIDE SEQUENCE [LARGE SCALE GENOMIC DNA]</scope>
    <source>
        <strain evidence="4">cv. PFS-1207/04</strain>
    </source>
</reference>
<dbReference type="InterPro" id="IPR015421">
    <property type="entry name" value="PyrdxlP-dep_Trfase_major"/>
</dbReference>